<accession>D3RWA4</accession>
<proteinExistence type="predicted"/>
<dbReference type="Proteomes" id="UP000001441">
    <property type="component" value="Plasmid pALVIN01"/>
</dbReference>
<dbReference type="KEGG" id="alv:Alvin_3221"/>
<reference evidence="1 2" key="1">
    <citation type="journal article" date="2011" name="Stand. Genomic Sci.">
        <title>Complete genome sequence of Allochromatium vinosum DSM 180(T).</title>
        <authorList>
            <person name="Weissgerber T."/>
            <person name="Zigann R."/>
            <person name="Bruce D."/>
            <person name="Chang Y.J."/>
            <person name="Detter J.C."/>
            <person name="Han C."/>
            <person name="Hauser L."/>
            <person name="Jeffries C.D."/>
            <person name="Land M."/>
            <person name="Munk A.C."/>
            <person name="Tapia R."/>
            <person name="Dahl C."/>
        </authorList>
    </citation>
    <scope>NUCLEOTIDE SEQUENCE [LARGE SCALE GENOMIC DNA]</scope>
    <source>
        <strain evidence="2">ATCC 17899 / DSM 180 / NBRC 103801 / NCIMB 10441 / D</strain>
        <plasmid evidence="2">Plasmid pALVIN01</plasmid>
    </source>
</reference>
<geneLocation type="plasmid" evidence="1 2">
    <name>pALVIN01</name>
</geneLocation>
<dbReference type="HOGENOM" id="CLU_2448124_0_0_6"/>
<keyword evidence="2" id="KW-1185">Reference proteome</keyword>
<evidence type="ECO:0000313" key="1">
    <source>
        <dbReference type="EMBL" id="ADC64116.1"/>
    </source>
</evidence>
<protein>
    <submittedName>
        <fullName evidence="1">Uncharacterized protein</fullName>
    </submittedName>
</protein>
<evidence type="ECO:0000313" key="2">
    <source>
        <dbReference type="Proteomes" id="UP000001441"/>
    </source>
</evidence>
<name>D3RWA4_ALLVD</name>
<dbReference type="EMBL" id="CP001897">
    <property type="protein sequence ID" value="ADC64116.1"/>
    <property type="molecule type" value="Genomic_DNA"/>
</dbReference>
<dbReference type="AlphaFoldDB" id="D3RWA4"/>
<gene>
    <name evidence="1" type="ordered locus">Alvin_3221</name>
</gene>
<keyword evidence="1" id="KW-0614">Plasmid</keyword>
<sequence>MLRRHANDLAESLENVAYRGWCIIPRWKLTRWYTQDRFSVNIRRDLRERWDELSGELTFIADTTLKIGEVGDDILLVKATDEIFWEDDE</sequence>
<organism evidence="1 2">
    <name type="scientific">Allochromatium vinosum (strain ATCC 17899 / DSM 180 / NBRC 103801 / NCIMB 10441 / D)</name>
    <name type="common">Chromatium vinosum</name>
    <dbReference type="NCBI Taxonomy" id="572477"/>
    <lineage>
        <taxon>Bacteria</taxon>
        <taxon>Pseudomonadati</taxon>
        <taxon>Pseudomonadota</taxon>
        <taxon>Gammaproteobacteria</taxon>
        <taxon>Chromatiales</taxon>
        <taxon>Chromatiaceae</taxon>
        <taxon>Allochromatium</taxon>
    </lineage>
</organism>